<dbReference type="Proteomes" id="UP000193642">
    <property type="component" value="Unassembled WGS sequence"/>
</dbReference>
<sequence>MQPSLSSHAETPQKKRFSLASLFTHKQSETQHQQSLPVPQTSHIKISDKLSLTLQHPLSRTDKKRAKKAHANQQTHSISPSQLLSNPSLLTQQLPLPSSSKPFMSSTDGRAPSIAASSIQSHDTYSLITRFLKMSDAAGKGKIPSNRQVLRFLNGMEEWSNDVENVDSDDDGEDAGDGWKWSRESLDVGKAWLQSLKLVREFLQNKNEGELLQNMMENIRVGVEKDRGGFDDEDEDREERVGSGYGNGVNGKDDEVVPAIIEVIKLLAQGLVNPGSLGQMVAVLKVISDTFVGVSENGGNDADEAKPARYEEASSSSSAAEHIAEDQQKVKGPPSLPQKASADEITPAALGSESSAPQVSSATDARPSKKPTRQLDAIAQKHLTALMRDMTAQVLPPGLFPATSVTPSSASTPQKPQLSHLAKVLNPRAAESMESQSADHANPDEWTEPSQKTPPLLPVIEALWEENDVESNAVRVQVLRLLESMRALAAILLDGFEQFDERPGTGNYLIALELVTKLAQRFSKTSIPRIMSSLSGLVTLFRSKILKAHRTTIKSTLDYLITLFEDPLASRSEQDLAKLIEPFRAMMDDFSNAQIPSNGDFFEENASMADEAAVVMEKIHDVWDALGDGDEWVFAVRENAKEWFNALFLDSDGSFVIKDAFSRDFTKGILPSLLADFKTIIIRDLTYEENNVKYEMEDLEIDLSSMLPHLCRVNIENGVLFGFNDMIKMETTNKVSVEFYQIHMNIMNVPFKMRRGNKHVEQGNMSVKIDKHGITVLIELDWAAPSQDARDTVYKLVDVKTVKVTVQNLSVKITGTKHDGIYAAFGNKVLAKRISDEIKRGSEMEIRKAIEKWNEVLPKFVTRVGEGWNSKIDGARGLGA</sequence>
<feature type="compositionally biased region" description="Polar residues" evidence="1">
    <location>
        <begin position="30"/>
        <end position="58"/>
    </location>
</feature>
<dbReference type="PANTHER" id="PTHR31138:SF1">
    <property type="entry name" value="PDZ DOMAIN-CONTAINING PROTEIN"/>
    <property type="match status" value="1"/>
</dbReference>
<reference evidence="3 4" key="1">
    <citation type="submission" date="2016-07" db="EMBL/GenBank/DDBJ databases">
        <title>Pervasive Adenine N6-methylation of Active Genes in Fungi.</title>
        <authorList>
            <consortium name="DOE Joint Genome Institute"/>
            <person name="Mondo S.J."/>
            <person name="Dannebaum R.O."/>
            <person name="Kuo R.C."/>
            <person name="Labutti K."/>
            <person name="Haridas S."/>
            <person name="Kuo A."/>
            <person name="Salamov A."/>
            <person name="Ahrendt S.R."/>
            <person name="Lipzen A."/>
            <person name="Sullivan W."/>
            <person name="Andreopoulos W.B."/>
            <person name="Clum A."/>
            <person name="Lindquist E."/>
            <person name="Daum C."/>
            <person name="Ramamoorthy G.K."/>
            <person name="Gryganskyi A."/>
            <person name="Culley D."/>
            <person name="Magnuson J.K."/>
            <person name="James T.Y."/>
            <person name="O'Malley M.A."/>
            <person name="Stajich J.E."/>
            <person name="Spatafora J.W."/>
            <person name="Visel A."/>
            <person name="Grigoriev I.V."/>
        </authorList>
    </citation>
    <scope>NUCLEOTIDE SEQUENCE [LARGE SCALE GENOMIC DNA]</scope>
    <source>
        <strain evidence="3 4">JEL800</strain>
    </source>
</reference>
<feature type="compositionally biased region" description="Basic and acidic residues" evidence="1">
    <location>
        <begin position="303"/>
        <end position="312"/>
    </location>
</feature>
<dbReference type="EMBL" id="MCGO01000120">
    <property type="protein sequence ID" value="ORY26008.1"/>
    <property type="molecule type" value="Genomic_DNA"/>
</dbReference>
<evidence type="ECO:0000259" key="2">
    <source>
        <dbReference type="Pfam" id="PF19343"/>
    </source>
</evidence>
<feature type="compositionally biased region" description="Polar residues" evidence="1">
    <location>
        <begin position="1"/>
        <end position="10"/>
    </location>
</feature>
<dbReference type="AlphaFoldDB" id="A0A1Y2ATU2"/>
<feature type="compositionally biased region" description="Low complexity" evidence="1">
    <location>
        <begin position="77"/>
        <end position="87"/>
    </location>
</feature>
<protein>
    <recommendedName>
        <fullName evidence="2">HAM1-like N-terminal domain-containing protein</fullName>
    </recommendedName>
</protein>
<feature type="region of interest" description="Disordered" evidence="1">
    <location>
        <begin position="1"/>
        <end position="87"/>
    </location>
</feature>
<keyword evidence="4" id="KW-1185">Reference proteome</keyword>
<proteinExistence type="predicted"/>
<dbReference type="InterPro" id="IPR045967">
    <property type="entry name" value="HAM1-like_N"/>
</dbReference>
<evidence type="ECO:0000256" key="1">
    <source>
        <dbReference type="SAM" id="MobiDB-lite"/>
    </source>
</evidence>
<dbReference type="Pfam" id="PF19343">
    <property type="entry name" value="HAM1_N"/>
    <property type="match status" value="1"/>
</dbReference>
<feature type="domain" description="HAM1-like N-terminal" evidence="2">
    <location>
        <begin position="613"/>
        <end position="783"/>
    </location>
</feature>
<feature type="region of interest" description="Disordered" evidence="1">
    <location>
        <begin position="296"/>
        <end position="374"/>
    </location>
</feature>
<accession>A0A1Y2ATU2</accession>
<dbReference type="PANTHER" id="PTHR31138">
    <property type="entry name" value="CHROMOSOME 19, WHOLE GENOME SHOTGUN SEQUENCE"/>
    <property type="match status" value="1"/>
</dbReference>
<feature type="compositionally biased region" description="Polar residues" evidence="1">
    <location>
        <begin position="352"/>
        <end position="363"/>
    </location>
</feature>
<dbReference type="OrthoDB" id="19394at2759"/>
<dbReference type="STRING" id="329046.A0A1Y2ATU2"/>
<feature type="region of interest" description="Disordered" evidence="1">
    <location>
        <begin position="226"/>
        <end position="249"/>
    </location>
</feature>
<organism evidence="3 4">
    <name type="scientific">Rhizoclosmatium globosum</name>
    <dbReference type="NCBI Taxonomy" id="329046"/>
    <lineage>
        <taxon>Eukaryota</taxon>
        <taxon>Fungi</taxon>
        <taxon>Fungi incertae sedis</taxon>
        <taxon>Chytridiomycota</taxon>
        <taxon>Chytridiomycota incertae sedis</taxon>
        <taxon>Chytridiomycetes</taxon>
        <taxon>Chytridiales</taxon>
        <taxon>Chytriomycetaceae</taxon>
        <taxon>Rhizoclosmatium</taxon>
    </lineage>
</organism>
<dbReference type="Gene3D" id="3.15.10.10">
    <property type="entry name" value="Bactericidal permeability-increasing protein, domain 1"/>
    <property type="match status" value="1"/>
</dbReference>
<name>A0A1Y2ATU2_9FUNG</name>
<comment type="caution">
    <text evidence="3">The sequence shown here is derived from an EMBL/GenBank/DDBJ whole genome shotgun (WGS) entry which is preliminary data.</text>
</comment>
<evidence type="ECO:0000313" key="3">
    <source>
        <dbReference type="EMBL" id="ORY26008.1"/>
    </source>
</evidence>
<feature type="region of interest" description="Disordered" evidence="1">
    <location>
        <begin position="429"/>
        <end position="452"/>
    </location>
</feature>
<gene>
    <name evidence="3" type="ORF">BCR33DRAFT_726534</name>
</gene>
<evidence type="ECO:0000313" key="4">
    <source>
        <dbReference type="Proteomes" id="UP000193642"/>
    </source>
</evidence>